<evidence type="ECO:0000256" key="1">
    <source>
        <dbReference type="SAM" id="SignalP"/>
    </source>
</evidence>
<name>A0A2G8RKN4_9RHOB</name>
<dbReference type="SUPFAM" id="SSF51445">
    <property type="entry name" value="(Trans)glycosidases"/>
    <property type="match status" value="1"/>
</dbReference>
<dbReference type="EMBL" id="AWWI01000015">
    <property type="protein sequence ID" value="PIL22144.1"/>
    <property type="molecule type" value="Genomic_DNA"/>
</dbReference>
<proteinExistence type="predicted"/>
<evidence type="ECO:0000313" key="4">
    <source>
        <dbReference type="Proteomes" id="UP000231259"/>
    </source>
</evidence>
<dbReference type="AlphaFoldDB" id="A0A2G8RKN4"/>
<organism evidence="3 4">
    <name type="scientific">Puniceibacterium antarcticum</name>
    <dbReference type="NCBI Taxonomy" id="1206336"/>
    <lineage>
        <taxon>Bacteria</taxon>
        <taxon>Pseudomonadati</taxon>
        <taxon>Pseudomonadota</taxon>
        <taxon>Alphaproteobacteria</taxon>
        <taxon>Rhodobacterales</taxon>
        <taxon>Paracoccaceae</taxon>
        <taxon>Puniceibacterium</taxon>
    </lineage>
</organism>
<gene>
    <name evidence="3" type="ORF">P775_00655</name>
</gene>
<dbReference type="Gene3D" id="3.20.20.70">
    <property type="entry name" value="Aldolase class I"/>
    <property type="match status" value="1"/>
</dbReference>
<evidence type="ECO:0000313" key="3">
    <source>
        <dbReference type="EMBL" id="PIL22144.1"/>
    </source>
</evidence>
<feature type="domain" description="Glycoside-hydrolase family GH114 TIM-barrel" evidence="2">
    <location>
        <begin position="36"/>
        <end position="250"/>
    </location>
</feature>
<dbReference type="PANTHER" id="PTHR35273:SF2">
    <property type="entry name" value="ALPHA-GALACTOSIDASE"/>
    <property type="match status" value="1"/>
</dbReference>
<keyword evidence="1" id="KW-0732">Signal</keyword>
<dbReference type="InterPro" id="IPR013785">
    <property type="entry name" value="Aldolase_TIM"/>
</dbReference>
<feature type="chain" id="PRO_5013587204" description="Glycoside-hydrolase family GH114 TIM-barrel domain-containing protein" evidence="1">
    <location>
        <begin position="26"/>
        <end position="263"/>
    </location>
</feature>
<accession>A0A2G8RKN4</accession>
<sequence>MRHPIACHLPLLLATLALNMSPAHAEISLPTEVMVDYQLGNGYPPPAGVTAVVRDSTATPAPGLFNICYVNGYQTQPGAIWPAGLLVPGPDGAPLADPNWPDEYIFDLSSAEHRPKILQLVLPMLQTCADKGFVAVEFDNLDSYTRSNGHMSLDDSVAFAKLLVNAAHDMGLAAGQKNTSELGQRGRDEIGFDFAVVEECYRWDECAAYTEVYGDQVVGIEYADSLRGTFGDACADPTRPRSLILRDRMLTPAGHPNYVFDHC</sequence>
<keyword evidence="4" id="KW-1185">Reference proteome</keyword>
<dbReference type="InterPro" id="IPR004352">
    <property type="entry name" value="GH114_TIM-barrel"/>
</dbReference>
<protein>
    <recommendedName>
        <fullName evidence="2">Glycoside-hydrolase family GH114 TIM-barrel domain-containing protein</fullName>
    </recommendedName>
</protein>
<feature type="signal peptide" evidence="1">
    <location>
        <begin position="1"/>
        <end position="25"/>
    </location>
</feature>
<dbReference type="Proteomes" id="UP000231259">
    <property type="component" value="Unassembled WGS sequence"/>
</dbReference>
<dbReference type="RefSeq" id="WP_099909148.1">
    <property type="nucleotide sequence ID" value="NZ_AWWI01000015.1"/>
</dbReference>
<comment type="caution">
    <text evidence="3">The sequence shown here is derived from an EMBL/GenBank/DDBJ whole genome shotgun (WGS) entry which is preliminary data.</text>
</comment>
<evidence type="ECO:0000259" key="2">
    <source>
        <dbReference type="Pfam" id="PF03537"/>
    </source>
</evidence>
<reference evidence="3 4" key="1">
    <citation type="submission" date="2013-09" db="EMBL/GenBank/DDBJ databases">
        <title>Genome sequencing of Phaeobacter antarcticus sp. nov. SM1211.</title>
        <authorList>
            <person name="Zhang X.-Y."/>
            <person name="Liu C."/>
            <person name="Chen X.-L."/>
            <person name="Xie B.-B."/>
            <person name="Qin Q.-L."/>
            <person name="Rong J.-C."/>
            <person name="Zhang Y.-Z."/>
        </authorList>
    </citation>
    <scope>NUCLEOTIDE SEQUENCE [LARGE SCALE GENOMIC DNA]</scope>
    <source>
        <strain evidence="3 4">SM1211</strain>
    </source>
</reference>
<dbReference type="Pfam" id="PF03537">
    <property type="entry name" value="Glyco_hydro_114"/>
    <property type="match status" value="1"/>
</dbReference>
<dbReference type="PANTHER" id="PTHR35273">
    <property type="entry name" value="ALPHA-1,4 POLYGALACTOSAMINIDASE, PUTATIVE (AFU_ORTHOLOGUE AFUA_3G07890)-RELATED"/>
    <property type="match status" value="1"/>
</dbReference>
<dbReference type="OrthoDB" id="505502at2"/>
<dbReference type="InterPro" id="IPR017853">
    <property type="entry name" value="GH"/>
</dbReference>